<dbReference type="InterPro" id="IPR051190">
    <property type="entry name" value="Baculoviral_IAP"/>
</dbReference>
<dbReference type="PROSITE" id="PS50143">
    <property type="entry name" value="BIR_REPEAT_2"/>
    <property type="match status" value="1"/>
</dbReference>
<dbReference type="CDD" id="cd00022">
    <property type="entry name" value="BIR"/>
    <property type="match status" value="1"/>
</dbReference>
<reference evidence="3 4" key="2">
    <citation type="journal article" date="2010" name="Nucleic Acids Res.">
        <title>BeetleBase in 2010: revisions to provide comprehensive genomic information for Tribolium castaneum.</title>
        <authorList>
            <person name="Kim H.S."/>
            <person name="Murphy T."/>
            <person name="Xia J."/>
            <person name="Caragea D."/>
            <person name="Park Y."/>
            <person name="Beeman R.W."/>
            <person name="Lorenzen M.D."/>
            <person name="Butcher S."/>
            <person name="Manak J.R."/>
            <person name="Brown S.J."/>
        </authorList>
    </citation>
    <scope>GENOME REANNOTATION</scope>
    <source>
        <strain evidence="3 4">Georgia GA2</strain>
    </source>
</reference>
<dbReference type="STRING" id="7070.D6WDU5"/>
<dbReference type="InParanoid" id="D6WDU5"/>
<dbReference type="Pfam" id="PF00653">
    <property type="entry name" value="BIR"/>
    <property type="match status" value="1"/>
</dbReference>
<evidence type="ECO:0000313" key="3">
    <source>
        <dbReference type="EMBL" id="EFA01269.1"/>
    </source>
</evidence>
<dbReference type="FunCoup" id="D6WDU5">
    <property type="interactions" value="430"/>
</dbReference>
<dbReference type="GO" id="GO:0005737">
    <property type="term" value="C:cytoplasm"/>
    <property type="evidence" value="ECO:0000318"/>
    <property type="project" value="GO_Central"/>
</dbReference>
<dbReference type="GO" id="GO:0051233">
    <property type="term" value="C:spindle midzone"/>
    <property type="evidence" value="ECO:0000318"/>
    <property type="project" value="GO_Central"/>
</dbReference>
<dbReference type="GO" id="GO:0000281">
    <property type="term" value="P:mitotic cytokinesis"/>
    <property type="evidence" value="ECO:0000318"/>
    <property type="project" value="GO_Central"/>
</dbReference>
<keyword evidence="2" id="KW-0862">Zinc</keyword>
<gene>
    <name evidence="3" type="primary">AUGUSTUS-3.0.2_02709</name>
    <name evidence="3" type="ORF">TcasGA2_TC002709</name>
</gene>
<evidence type="ECO:0000313" key="4">
    <source>
        <dbReference type="Proteomes" id="UP000007266"/>
    </source>
</evidence>
<dbReference type="Gene3D" id="1.10.1170.10">
    <property type="entry name" value="Inhibitor Of Apoptosis Protein (2mihbC-IAP-1), Chain A"/>
    <property type="match status" value="1"/>
</dbReference>
<proteinExistence type="predicted"/>
<keyword evidence="1" id="KW-0479">Metal-binding</keyword>
<dbReference type="GO" id="GO:0007052">
    <property type="term" value="P:mitotic spindle organization"/>
    <property type="evidence" value="ECO:0000318"/>
    <property type="project" value="GO_Central"/>
</dbReference>
<dbReference type="OMA" id="HAPQCEF"/>
<dbReference type="GO" id="GO:0007059">
    <property type="term" value="P:chromosome segregation"/>
    <property type="evidence" value="ECO:0000318"/>
    <property type="project" value="GO_Central"/>
</dbReference>
<dbReference type="SUPFAM" id="SSF57924">
    <property type="entry name" value="Inhibitor of apoptosis (IAP) repeat"/>
    <property type="match status" value="1"/>
</dbReference>
<reference evidence="3 4" key="1">
    <citation type="journal article" date="2008" name="Nature">
        <title>The genome of the model beetle and pest Tribolium castaneum.</title>
        <authorList>
            <consortium name="Tribolium Genome Sequencing Consortium"/>
            <person name="Richards S."/>
            <person name="Gibbs R.A."/>
            <person name="Weinstock G.M."/>
            <person name="Brown S.J."/>
            <person name="Denell R."/>
            <person name="Beeman R.W."/>
            <person name="Gibbs R."/>
            <person name="Beeman R.W."/>
            <person name="Brown S.J."/>
            <person name="Bucher G."/>
            <person name="Friedrich M."/>
            <person name="Grimmelikhuijzen C.J."/>
            <person name="Klingler M."/>
            <person name="Lorenzen M."/>
            <person name="Richards S."/>
            <person name="Roth S."/>
            <person name="Schroder R."/>
            <person name="Tautz D."/>
            <person name="Zdobnov E.M."/>
            <person name="Muzny D."/>
            <person name="Gibbs R.A."/>
            <person name="Weinstock G.M."/>
            <person name="Attaway T."/>
            <person name="Bell S."/>
            <person name="Buhay C.J."/>
            <person name="Chandrabose M.N."/>
            <person name="Chavez D."/>
            <person name="Clerk-Blankenburg K.P."/>
            <person name="Cree A."/>
            <person name="Dao M."/>
            <person name="Davis C."/>
            <person name="Chacko J."/>
            <person name="Dinh H."/>
            <person name="Dugan-Rocha S."/>
            <person name="Fowler G."/>
            <person name="Garner T.T."/>
            <person name="Garnes J."/>
            <person name="Gnirke A."/>
            <person name="Hawes A."/>
            <person name="Hernandez J."/>
            <person name="Hines S."/>
            <person name="Holder M."/>
            <person name="Hume J."/>
            <person name="Jhangiani S.N."/>
            <person name="Joshi V."/>
            <person name="Khan Z.M."/>
            <person name="Jackson L."/>
            <person name="Kovar C."/>
            <person name="Kowis A."/>
            <person name="Lee S."/>
            <person name="Lewis L.R."/>
            <person name="Margolis J."/>
            <person name="Morgan M."/>
            <person name="Nazareth L.V."/>
            <person name="Nguyen N."/>
            <person name="Okwuonu G."/>
            <person name="Parker D."/>
            <person name="Richards S."/>
            <person name="Ruiz S.J."/>
            <person name="Santibanez J."/>
            <person name="Savard J."/>
            <person name="Scherer S.E."/>
            <person name="Schneider B."/>
            <person name="Sodergren E."/>
            <person name="Tautz D."/>
            <person name="Vattahil S."/>
            <person name="Villasana D."/>
            <person name="White C.S."/>
            <person name="Wright R."/>
            <person name="Park Y."/>
            <person name="Beeman R.W."/>
            <person name="Lord J."/>
            <person name="Oppert B."/>
            <person name="Lorenzen M."/>
            <person name="Brown S."/>
            <person name="Wang L."/>
            <person name="Savard J."/>
            <person name="Tautz D."/>
            <person name="Richards S."/>
            <person name="Weinstock G."/>
            <person name="Gibbs R.A."/>
            <person name="Liu Y."/>
            <person name="Worley K."/>
            <person name="Weinstock G."/>
            <person name="Elsik C.G."/>
            <person name="Reese J.T."/>
            <person name="Elhaik E."/>
            <person name="Landan G."/>
            <person name="Graur D."/>
            <person name="Arensburger P."/>
            <person name="Atkinson P."/>
            <person name="Beeman R.W."/>
            <person name="Beidler J."/>
            <person name="Brown S.J."/>
            <person name="Demuth J.P."/>
            <person name="Drury D.W."/>
            <person name="Du Y.Z."/>
            <person name="Fujiwara H."/>
            <person name="Lorenzen M."/>
            <person name="Maselli V."/>
            <person name="Osanai M."/>
            <person name="Park Y."/>
            <person name="Robertson H.M."/>
            <person name="Tu Z."/>
            <person name="Wang J.J."/>
            <person name="Wang S."/>
            <person name="Richards S."/>
            <person name="Song H."/>
            <person name="Zhang L."/>
            <person name="Sodergren E."/>
            <person name="Werner D."/>
            <person name="Stanke M."/>
            <person name="Morgenstern B."/>
            <person name="Solovyev V."/>
            <person name="Kosarev P."/>
            <person name="Brown G."/>
            <person name="Chen H.C."/>
            <person name="Ermolaeva O."/>
            <person name="Hlavina W."/>
            <person name="Kapustin Y."/>
            <person name="Kiryutin B."/>
            <person name="Kitts P."/>
            <person name="Maglott D."/>
            <person name="Pruitt K."/>
            <person name="Sapojnikov V."/>
            <person name="Souvorov A."/>
            <person name="Mackey A.J."/>
            <person name="Waterhouse R.M."/>
            <person name="Wyder S."/>
            <person name="Zdobnov E.M."/>
            <person name="Zdobnov E.M."/>
            <person name="Wyder S."/>
            <person name="Kriventseva E.V."/>
            <person name="Kadowaki T."/>
            <person name="Bork P."/>
            <person name="Aranda M."/>
            <person name="Bao R."/>
            <person name="Beermann A."/>
            <person name="Berns N."/>
            <person name="Bolognesi R."/>
            <person name="Bonneton F."/>
            <person name="Bopp D."/>
            <person name="Brown S.J."/>
            <person name="Bucher G."/>
            <person name="Butts T."/>
            <person name="Chaumot A."/>
            <person name="Denell R.E."/>
            <person name="Ferrier D.E."/>
            <person name="Friedrich M."/>
            <person name="Gordon C.M."/>
            <person name="Jindra M."/>
            <person name="Klingler M."/>
            <person name="Lan Q."/>
            <person name="Lattorff H.M."/>
            <person name="Laudet V."/>
            <person name="von Levetsow C."/>
            <person name="Liu Z."/>
            <person name="Lutz R."/>
            <person name="Lynch J.A."/>
            <person name="da Fonseca R.N."/>
            <person name="Posnien N."/>
            <person name="Reuter R."/>
            <person name="Roth S."/>
            <person name="Savard J."/>
            <person name="Schinko J.B."/>
            <person name="Schmitt C."/>
            <person name="Schoppmeier M."/>
            <person name="Schroder R."/>
            <person name="Shippy T.D."/>
            <person name="Simonnet F."/>
            <person name="Marques-Souza H."/>
            <person name="Tautz D."/>
            <person name="Tomoyasu Y."/>
            <person name="Trauner J."/>
            <person name="Van der Zee M."/>
            <person name="Vervoort M."/>
            <person name="Wittkopp N."/>
            <person name="Wimmer E.A."/>
            <person name="Yang X."/>
            <person name="Jones A.K."/>
            <person name="Sattelle D.B."/>
            <person name="Ebert P.R."/>
            <person name="Nelson D."/>
            <person name="Scott J.G."/>
            <person name="Beeman R.W."/>
            <person name="Muthukrishnan S."/>
            <person name="Kramer K.J."/>
            <person name="Arakane Y."/>
            <person name="Beeman R.W."/>
            <person name="Zhu Q."/>
            <person name="Hogenkamp D."/>
            <person name="Dixit R."/>
            <person name="Oppert B."/>
            <person name="Jiang H."/>
            <person name="Zou Z."/>
            <person name="Marshall J."/>
            <person name="Elpidina E."/>
            <person name="Vinokurov K."/>
            <person name="Oppert C."/>
            <person name="Zou Z."/>
            <person name="Evans J."/>
            <person name="Lu Z."/>
            <person name="Zhao P."/>
            <person name="Sumathipala N."/>
            <person name="Altincicek B."/>
            <person name="Vilcinskas A."/>
            <person name="Williams M."/>
            <person name="Hultmark D."/>
            <person name="Hetru C."/>
            <person name="Jiang H."/>
            <person name="Grimmelikhuijzen C.J."/>
            <person name="Hauser F."/>
            <person name="Cazzamali G."/>
            <person name="Williamson M."/>
            <person name="Park Y."/>
            <person name="Li B."/>
            <person name="Tanaka Y."/>
            <person name="Predel R."/>
            <person name="Neupert S."/>
            <person name="Schachtner J."/>
            <person name="Verleyen P."/>
            <person name="Raible F."/>
            <person name="Bork P."/>
            <person name="Friedrich M."/>
            <person name="Walden K.K."/>
            <person name="Robertson H.M."/>
            <person name="Angeli S."/>
            <person name="Foret S."/>
            <person name="Bucher G."/>
            <person name="Schuetz S."/>
            <person name="Maleszka R."/>
            <person name="Wimmer E.A."/>
            <person name="Beeman R.W."/>
            <person name="Lorenzen M."/>
            <person name="Tomoyasu Y."/>
            <person name="Miller S.C."/>
            <person name="Grossmann D."/>
            <person name="Bucher G."/>
        </authorList>
    </citation>
    <scope>NUCLEOTIDE SEQUENCE [LARGE SCALE GENOMIC DNA]</scope>
    <source>
        <strain evidence="3 4">Georgia GA2</strain>
    </source>
</reference>
<dbReference type="PANTHER" id="PTHR46771">
    <property type="entry name" value="DETERIN"/>
    <property type="match status" value="1"/>
</dbReference>
<dbReference type="Proteomes" id="UP000007266">
    <property type="component" value="Linkage group 3"/>
</dbReference>
<dbReference type="GO" id="GO:0000776">
    <property type="term" value="C:kinetochore"/>
    <property type="evidence" value="ECO:0000318"/>
    <property type="project" value="GO_Central"/>
</dbReference>
<sequence length="142" mass="16322">MTQNLCDVLQTNLEYCFEANRKSTFKKWVFSDKVMCNAAKLAEAGFIFVGNSLEPDSVKCFLCNKSLDCWAEDDDPWTEHIKHSPKCSFAKKNKPEKSLTLSEFIDFRNELIERVVDRALQESLEDVKGQVDDILQMMSALK</sequence>
<dbReference type="EMBL" id="KQ971323">
    <property type="protein sequence ID" value="EFA01269.1"/>
    <property type="molecule type" value="Genomic_DNA"/>
</dbReference>
<organism evidence="3 4">
    <name type="scientific">Tribolium castaneum</name>
    <name type="common">Red flour beetle</name>
    <dbReference type="NCBI Taxonomy" id="7070"/>
    <lineage>
        <taxon>Eukaryota</taxon>
        <taxon>Metazoa</taxon>
        <taxon>Ecdysozoa</taxon>
        <taxon>Arthropoda</taxon>
        <taxon>Hexapoda</taxon>
        <taxon>Insecta</taxon>
        <taxon>Pterygota</taxon>
        <taxon>Neoptera</taxon>
        <taxon>Endopterygota</taxon>
        <taxon>Coleoptera</taxon>
        <taxon>Polyphaga</taxon>
        <taxon>Cucujiformia</taxon>
        <taxon>Tenebrionidae</taxon>
        <taxon>Tenebrionidae incertae sedis</taxon>
        <taxon>Tribolium</taxon>
    </lineage>
</organism>
<evidence type="ECO:0000256" key="1">
    <source>
        <dbReference type="ARBA" id="ARBA00022723"/>
    </source>
</evidence>
<accession>D6WDU5</accession>
<dbReference type="AlphaFoldDB" id="D6WDU5"/>
<dbReference type="SMART" id="SM00238">
    <property type="entry name" value="BIR"/>
    <property type="match status" value="1"/>
</dbReference>
<dbReference type="OrthoDB" id="2196114at2759"/>
<dbReference type="PANTHER" id="PTHR46771:SF5">
    <property type="entry name" value="DETERIN"/>
    <property type="match status" value="1"/>
</dbReference>
<dbReference type="KEGG" id="tca:100141706"/>
<dbReference type="eggNOG" id="KOG1101">
    <property type="taxonomic scope" value="Eukaryota"/>
</dbReference>
<dbReference type="PhylomeDB" id="D6WDU5"/>
<dbReference type="GO" id="GO:0046872">
    <property type="term" value="F:metal ion binding"/>
    <property type="evidence" value="ECO:0007669"/>
    <property type="project" value="UniProtKB-KW"/>
</dbReference>
<name>D6WDU5_TRICA</name>
<keyword evidence="4" id="KW-1185">Reference proteome</keyword>
<dbReference type="InterPro" id="IPR001370">
    <property type="entry name" value="BIR_rpt"/>
</dbReference>
<dbReference type="HOGENOM" id="CLU_016347_0_2_1"/>
<dbReference type="GO" id="GO:0043066">
    <property type="term" value="P:negative regulation of apoptotic process"/>
    <property type="evidence" value="ECO:0000318"/>
    <property type="project" value="GO_Central"/>
</dbReference>
<protein>
    <submittedName>
        <fullName evidence="3">Apoptosis 2 inhibitor-like Protein</fullName>
    </submittedName>
</protein>
<evidence type="ECO:0000256" key="2">
    <source>
        <dbReference type="ARBA" id="ARBA00022833"/>
    </source>
</evidence>
<dbReference type="GO" id="GO:0032133">
    <property type="term" value="C:chromosome passenger complex"/>
    <property type="evidence" value="ECO:0000318"/>
    <property type="project" value="GO_Central"/>
</dbReference>